<dbReference type="AlphaFoldDB" id="A0A1I7WHP0"/>
<dbReference type="Proteomes" id="UP000095283">
    <property type="component" value="Unplaced"/>
</dbReference>
<feature type="compositionally biased region" description="Polar residues" evidence="1">
    <location>
        <begin position="9"/>
        <end position="19"/>
    </location>
</feature>
<proteinExistence type="predicted"/>
<evidence type="ECO:0000313" key="3">
    <source>
        <dbReference type="WBParaSite" id="Hba_04502"/>
    </source>
</evidence>
<name>A0A1I7WHP0_HETBA</name>
<protein>
    <submittedName>
        <fullName evidence="3">E3 ubiquitin-protein ligase</fullName>
    </submittedName>
</protein>
<dbReference type="WBParaSite" id="Hba_04502">
    <property type="protein sequence ID" value="Hba_04502"/>
    <property type="gene ID" value="Hba_04502"/>
</dbReference>
<reference evidence="3" key="1">
    <citation type="submission" date="2016-11" db="UniProtKB">
        <authorList>
            <consortium name="WormBaseParasite"/>
        </authorList>
    </citation>
    <scope>IDENTIFICATION</scope>
</reference>
<feature type="region of interest" description="Disordered" evidence="1">
    <location>
        <begin position="1"/>
        <end position="30"/>
    </location>
</feature>
<organism evidence="2 3">
    <name type="scientific">Heterorhabditis bacteriophora</name>
    <name type="common">Entomopathogenic nematode worm</name>
    <dbReference type="NCBI Taxonomy" id="37862"/>
    <lineage>
        <taxon>Eukaryota</taxon>
        <taxon>Metazoa</taxon>
        <taxon>Ecdysozoa</taxon>
        <taxon>Nematoda</taxon>
        <taxon>Chromadorea</taxon>
        <taxon>Rhabditida</taxon>
        <taxon>Rhabditina</taxon>
        <taxon>Rhabditomorpha</taxon>
        <taxon>Strongyloidea</taxon>
        <taxon>Heterorhabditidae</taxon>
        <taxon>Heterorhabditis</taxon>
    </lineage>
</organism>
<evidence type="ECO:0000313" key="2">
    <source>
        <dbReference type="Proteomes" id="UP000095283"/>
    </source>
</evidence>
<sequence length="178" mass="20290">MILKEVSDDGQTPVSSSAGSMEPGELRGSVTVRSRQHSGELFIQVYSDTKNILESIWSSDLIRSYVIPERSSMVMSLHTTMVLNGVLFLDTRRRVSKSFFVFLQRAISKLTGTLFFSEISRNLDHDADTLFDNVLDWLKEKEKNSYTLPAVHLATEVLMPEIIIRCLQKLQKQNHARQ</sequence>
<accession>A0A1I7WHP0</accession>
<evidence type="ECO:0000256" key="1">
    <source>
        <dbReference type="SAM" id="MobiDB-lite"/>
    </source>
</evidence>
<keyword evidence="2" id="KW-1185">Reference proteome</keyword>